<feature type="region of interest" description="Disordered" evidence="1">
    <location>
        <begin position="79"/>
        <end position="98"/>
    </location>
</feature>
<accession>A0A553XZ76</accession>
<feature type="region of interest" description="Disordered" evidence="1">
    <location>
        <begin position="37"/>
        <end position="74"/>
    </location>
</feature>
<keyword evidence="4" id="KW-1185">Reference proteome</keyword>
<dbReference type="GO" id="GO:0016301">
    <property type="term" value="F:kinase activity"/>
    <property type="evidence" value="ECO:0007669"/>
    <property type="project" value="UniProtKB-KW"/>
</dbReference>
<dbReference type="Proteomes" id="UP000320888">
    <property type="component" value="Unassembled WGS sequence"/>
</dbReference>
<dbReference type="SUPFAM" id="SSF55874">
    <property type="entry name" value="ATPase domain of HSP90 chaperone/DNA topoisomerase II/histidine kinase"/>
    <property type="match status" value="1"/>
</dbReference>
<feature type="compositionally biased region" description="Low complexity" evidence="1">
    <location>
        <begin position="185"/>
        <end position="198"/>
    </location>
</feature>
<comment type="caution">
    <text evidence="3">The sequence shown here is derived from an EMBL/GenBank/DDBJ whole genome shotgun (WGS) entry which is preliminary data.</text>
</comment>
<feature type="compositionally biased region" description="Basic and acidic residues" evidence="1">
    <location>
        <begin position="46"/>
        <end position="60"/>
    </location>
</feature>
<keyword evidence="3" id="KW-0418">Kinase</keyword>
<dbReference type="EMBL" id="VKLS01000627">
    <property type="protein sequence ID" value="TSB22162.1"/>
    <property type="molecule type" value="Genomic_DNA"/>
</dbReference>
<dbReference type="InterPro" id="IPR003594">
    <property type="entry name" value="HATPase_dom"/>
</dbReference>
<evidence type="ECO:0000313" key="4">
    <source>
        <dbReference type="Proteomes" id="UP000320888"/>
    </source>
</evidence>
<feature type="domain" description="Histidine kinase/HSP90-like ATPase" evidence="2">
    <location>
        <begin position="69"/>
        <end position="177"/>
    </location>
</feature>
<gene>
    <name evidence="3" type="ORF">FNZ23_27885</name>
</gene>
<name>A0A553XZ76_9ACTN</name>
<dbReference type="Pfam" id="PF02518">
    <property type="entry name" value="HATPase_c"/>
    <property type="match status" value="1"/>
</dbReference>
<protein>
    <submittedName>
        <fullName evidence="3">Sensor histidine kinase</fullName>
    </submittedName>
</protein>
<dbReference type="Gene3D" id="3.30.565.10">
    <property type="entry name" value="Histidine kinase-like ATPase, C-terminal domain"/>
    <property type="match status" value="1"/>
</dbReference>
<sequence length="212" mass="20910">MRPCADQEWKTCARSAAFTAAPVAAEGAGGVVVTVSTSDRSLGSAGDRRGEPLHPRDHRPSAGTDSLYGRRGGRGQCVDVGAAGAAGEPGPGAPEGTGVRLAVVRAPDGDGGRLVVEDDGPGFPEGHVPERGRSGGGSTGLGLDIVRRAAQEAGGAVEFTRAPGGGARVTAVFGGEGARVERGARTGPGARTGSPTGTEPGGTGERGVRRPG</sequence>
<feature type="region of interest" description="Disordered" evidence="1">
    <location>
        <begin position="173"/>
        <end position="212"/>
    </location>
</feature>
<evidence type="ECO:0000256" key="1">
    <source>
        <dbReference type="SAM" id="MobiDB-lite"/>
    </source>
</evidence>
<evidence type="ECO:0000259" key="2">
    <source>
        <dbReference type="SMART" id="SM00387"/>
    </source>
</evidence>
<keyword evidence="3" id="KW-0808">Transferase</keyword>
<evidence type="ECO:0000313" key="3">
    <source>
        <dbReference type="EMBL" id="TSB22162.1"/>
    </source>
</evidence>
<dbReference type="InterPro" id="IPR036890">
    <property type="entry name" value="HATPase_C_sf"/>
</dbReference>
<proteinExistence type="predicted"/>
<dbReference type="AlphaFoldDB" id="A0A553XZ76"/>
<organism evidence="3 4">
    <name type="scientific">Streptomyces benahoarensis</name>
    <dbReference type="NCBI Taxonomy" id="2595054"/>
    <lineage>
        <taxon>Bacteria</taxon>
        <taxon>Bacillati</taxon>
        <taxon>Actinomycetota</taxon>
        <taxon>Actinomycetes</taxon>
        <taxon>Kitasatosporales</taxon>
        <taxon>Streptomycetaceae</taxon>
        <taxon>Streptomyces</taxon>
    </lineage>
</organism>
<dbReference type="SMART" id="SM00387">
    <property type="entry name" value="HATPase_c"/>
    <property type="match status" value="1"/>
</dbReference>
<reference evidence="3 4" key="1">
    <citation type="submission" date="2019-07" db="EMBL/GenBank/DDBJ databases">
        <title>Draft genome for Streptomyces benahoarensis MZ03-48.</title>
        <authorList>
            <person name="Gonzalez-Pimentel J.L."/>
        </authorList>
    </citation>
    <scope>NUCLEOTIDE SEQUENCE [LARGE SCALE GENOMIC DNA]</scope>
    <source>
        <strain evidence="3 4">MZ03-48</strain>
    </source>
</reference>
<feature type="non-terminal residue" evidence="3">
    <location>
        <position position="212"/>
    </location>
</feature>